<name>A0A4Y9FAU7_9DEIN</name>
<dbReference type="GO" id="GO:0016773">
    <property type="term" value="F:phosphotransferase activity, alcohol group as acceptor"/>
    <property type="evidence" value="ECO:0007669"/>
    <property type="project" value="InterPro"/>
</dbReference>
<dbReference type="Pfam" id="PF03702">
    <property type="entry name" value="AnmK"/>
    <property type="match status" value="1"/>
</dbReference>
<evidence type="ECO:0000313" key="1">
    <source>
        <dbReference type="EMBL" id="TFU25952.1"/>
    </source>
</evidence>
<evidence type="ECO:0000313" key="2">
    <source>
        <dbReference type="Proteomes" id="UP000297668"/>
    </source>
</evidence>
<gene>
    <name evidence="1" type="ORF">E0687_08615</name>
</gene>
<dbReference type="GO" id="GO:0006040">
    <property type="term" value="P:amino sugar metabolic process"/>
    <property type="evidence" value="ECO:0007669"/>
    <property type="project" value="InterPro"/>
</dbReference>
<accession>A0A4Y9FAU7</accession>
<dbReference type="RefSeq" id="WP_135260513.1">
    <property type="nucleotide sequence ID" value="NZ_SJZF01000014.1"/>
</dbReference>
<dbReference type="GO" id="GO:0005524">
    <property type="term" value="F:ATP binding"/>
    <property type="evidence" value="ECO:0007669"/>
    <property type="project" value="InterPro"/>
</dbReference>
<dbReference type="Gene3D" id="3.30.420.40">
    <property type="match status" value="2"/>
</dbReference>
<dbReference type="PANTHER" id="PTHR30605">
    <property type="entry name" value="ANHYDRO-N-ACETYLMURAMIC ACID KINASE"/>
    <property type="match status" value="1"/>
</dbReference>
<dbReference type="GO" id="GO:0016301">
    <property type="term" value="F:kinase activity"/>
    <property type="evidence" value="ECO:0007669"/>
    <property type="project" value="UniProtKB-KW"/>
</dbReference>
<comment type="caution">
    <text evidence="1">The sequence shown here is derived from an EMBL/GenBank/DDBJ whole genome shotgun (WGS) entry which is preliminary data.</text>
</comment>
<dbReference type="PANTHER" id="PTHR30605:SF0">
    <property type="entry name" value="ANHYDRO-N-ACETYLMURAMIC ACID KINASE"/>
    <property type="match status" value="1"/>
</dbReference>
<sequence length="345" mass="37282">MRVLGLMSGTSADGVDLVLAEFRGRPPRVVHRVLEHLEVPYPEGLRKRVLAAMGGADTREIALLHHDLGRFYLEAALPFQGRAELVALSGQTVWHEPPRATFQLGEPSHLALGLGVPVVHGFRAVDLAAGGQGAPLVAYPDLLLFGEAGKRVAVHNLGGISNLTFFQDQDPQTLLAFDTGPGVCLFDEAVEALGLSLEEAVALAEGALPEEEALRLWLAHPYFHLPPPKTTGREIWRLTALKPLPQDPATRLRTLLELTARSVLLAYRRFVGDVDRVLLAGGGARNRVLVGLLAQHLPVAVMENPKVREPLAFALLGYLHRIGEVNVLGRATGGRDLRAGQVVEP</sequence>
<organism evidence="1 2">
    <name type="scientific">Thermus tengchongensis</name>
    <dbReference type="NCBI Taxonomy" id="1214928"/>
    <lineage>
        <taxon>Bacteria</taxon>
        <taxon>Thermotogati</taxon>
        <taxon>Deinococcota</taxon>
        <taxon>Deinococci</taxon>
        <taxon>Thermales</taxon>
        <taxon>Thermaceae</taxon>
        <taxon>Thermus</taxon>
    </lineage>
</organism>
<dbReference type="SUPFAM" id="SSF53067">
    <property type="entry name" value="Actin-like ATPase domain"/>
    <property type="match status" value="1"/>
</dbReference>
<keyword evidence="1" id="KW-0808">Transferase</keyword>
<keyword evidence="1" id="KW-0418">Kinase</keyword>
<reference evidence="1 2" key="1">
    <citation type="submission" date="2019-03" db="EMBL/GenBank/DDBJ databases">
        <title>Thermus tengchongensis species for the arsenic transformation mechanism.</title>
        <authorList>
            <person name="Yuan G.C."/>
        </authorList>
    </citation>
    <scope>NUCLEOTIDE SEQUENCE [LARGE SCALE GENOMIC DNA]</scope>
    <source>
        <strain evidence="1 2">15W</strain>
    </source>
</reference>
<proteinExistence type="predicted"/>
<dbReference type="Proteomes" id="UP000297668">
    <property type="component" value="Unassembled WGS sequence"/>
</dbReference>
<dbReference type="EMBL" id="SJZF01000014">
    <property type="protein sequence ID" value="TFU25952.1"/>
    <property type="molecule type" value="Genomic_DNA"/>
</dbReference>
<dbReference type="GO" id="GO:0009254">
    <property type="term" value="P:peptidoglycan turnover"/>
    <property type="evidence" value="ECO:0007669"/>
    <property type="project" value="InterPro"/>
</dbReference>
<protein>
    <submittedName>
        <fullName evidence="1">Anhydro-N-acetylmuramic acid kinase</fullName>
    </submittedName>
</protein>
<dbReference type="InterPro" id="IPR005338">
    <property type="entry name" value="Anhydro_N_Ac-Mur_kinase"/>
</dbReference>
<dbReference type="InterPro" id="IPR043129">
    <property type="entry name" value="ATPase_NBD"/>
</dbReference>
<dbReference type="AlphaFoldDB" id="A0A4Y9FAU7"/>